<dbReference type="NCBIfam" id="TIGR01509">
    <property type="entry name" value="HAD-SF-IA-v3"/>
    <property type="match status" value="1"/>
</dbReference>
<dbReference type="InterPro" id="IPR023198">
    <property type="entry name" value="PGP-like_dom2"/>
</dbReference>
<dbReference type="InterPro" id="IPR036412">
    <property type="entry name" value="HAD-like_sf"/>
</dbReference>
<gene>
    <name evidence="1" type="ORF">SAMN04487860_10611</name>
</gene>
<protein>
    <submittedName>
        <fullName evidence="1">Haloacid dehalogenase superfamily, subfamily IA, variant 3 with third motif having DD or ED</fullName>
    </submittedName>
</protein>
<name>A0A1M7JI39_RUMFL</name>
<accession>A0A1M7JI39</accession>
<evidence type="ECO:0000313" key="1">
    <source>
        <dbReference type="EMBL" id="SHM52561.1"/>
    </source>
</evidence>
<dbReference type="AlphaFoldDB" id="A0A1M7JI39"/>
<sequence>MLKGAIFDMDGLMIDTEKLYLKFWILAAKDYGYDMKPEHVYAIRSMARKFSIPKIKSFLGEDCPTEEIRAHRTVLMNEYIKENGLEVKKGLFTLLDYLRDRGIKMAVATATPSNRTNEYLRTIGAYDYFSAMVCGDMITNGKPAPDIYLTAAKELGLPPQECAAFEDSPNGITAAHAAGCHAIMIPDMTQPDEEIKPLLSAVYDSLDMAVEYFERSMD</sequence>
<dbReference type="CDD" id="cd07505">
    <property type="entry name" value="HAD_BPGM-like"/>
    <property type="match status" value="1"/>
</dbReference>
<dbReference type="Gene3D" id="3.40.50.1000">
    <property type="entry name" value="HAD superfamily/HAD-like"/>
    <property type="match status" value="1"/>
</dbReference>
<dbReference type="Gene3D" id="1.10.150.240">
    <property type="entry name" value="Putative phosphatase, domain 2"/>
    <property type="match status" value="1"/>
</dbReference>
<dbReference type="SFLD" id="SFLDG01129">
    <property type="entry name" value="C1.5:_HAD__Beta-PGM__Phosphata"/>
    <property type="match status" value="1"/>
</dbReference>
<dbReference type="Pfam" id="PF00702">
    <property type="entry name" value="Hydrolase"/>
    <property type="match status" value="1"/>
</dbReference>
<dbReference type="SUPFAM" id="SSF56784">
    <property type="entry name" value="HAD-like"/>
    <property type="match status" value="1"/>
</dbReference>
<dbReference type="InterPro" id="IPR023214">
    <property type="entry name" value="HAD_sf"/>
</dbReference>
<organism evidence="1 2">
    <name type="scientific">Ruminococcus flavefaciens</name>
    <dbReference type="NCBI Taxonomy" id="1265"/>
    <lineage>
        <taxon>Bacteria</taxon>
        <taxon>Bacillati</taxon>
        <taxon>Bacillota</taxon>
        <taxon>Clostridia</taxon>
        <taxon>Eubacteriales</taxon>
        <taxon>Oscillospiraceae</taxon>
        <taxon>Ruminococcus</taxon>
    </lineage>
</organism>
<dbReference type="OrthoDB" id="9797743at2"/>
<dbReference type="SFLD" id="SFLDG01135">
    <property type="entry name" value="C1.5.6:_HAD__Beta-PGM__Phospha"/>
    <property type="match status" value="1"/>
</dbReference>
<dbReference type="PANTHER" id="PTHR18901:SF38">
    <property type="entry name" value="PSEUDOURIDINE-5'-PHOSPHATASE"/>
    <property type="match status" value="1"/>
</dbReference>
<evidence type="ECO:0000313" key="2">
    <source>
        <dbReference type="Proteomes" id="UP000184394"/>
    </source>
</evidence>
<dbReference type="InterPro" id="IPR006439">
    <property type="entry name" value="HAD-SF_hydro_IA"/>
</dbReference>
<dbReference type="PANTHER" id="PTHR18901">
    <property type="entry name" value="2-DEOXYGLUCOSE-6-PHOSPHATE PHOSPHATASE 2"/>
    <property type="match status" value="1"/>
</dbReference>
<dbReference type="EMBL" id="FRCT01000006">
    <property type="protein sequence ID" value="SHM52561.1"/>
    <property type="molecule type" value="Genomic_DNA"/>
</dbReference>
<dbReference type="RefSeq" id="WP_072950383.1">
    <property type="nucleotide sequence ID" value="NZ_FRCT01000006.1"/>
</dbReference>
<dbReference type="SFLD" id="SFLDS00003">
    <property type="entry name" value="Haloacid_Dehalogenase"/>
    <property type="match status" value="1"/>
</dbReference>
<proteinExistence type="predicted"/>
<reference evidence="1 2" key="1">
    <citation type="submission" date="2016-11" db="EMBL/GenBank/DDBJ databases">
        <authorList>
            <person name="Jaros S."/>
            <person name="Januszkiewicz K."/>
            <person name="Wedrychowicz H."/>
        </authorList>
    </citation>
    <scope>NUCLEOTIDE SEQUENCE [LARGE SCALE GENOMIC DNA]</scope>
    <source>
        <strain evidence="1 2">Y1</strain>
    </source>
</reference>
<dbReference type="Proteomes" id="UP000184394">
    <property type="component" value="Unassembled WGS sequence"/>
</dbReference>